<dbReference type="PROSITE" id="PS50977">
    <property type="entry name" value="HTH_TETR_2"/>
    <property type="match status" value="1"/>
</dbReference>
<protein>
    <submittedName>
        <fullName evidence="4">Regulatory protein TetR</fullName>
    </submittedName>
</protein>
<sequence length="197" mass="22234">MDTALELFLANGYQKTTVQDIVKHVNVAQGTFYYYFPSKEAILEAILISHVQNMIAEIQAFKPDNILEKLQFFINRFYRLSYLGEPGLISKVLYKEKQGLLINKLWRQTITITNPLLSHILEQCNQAGVTHVIHIDETLCFFGGVMAALLEASSPLEFGHESNPQILRAKLTIAEKMLETLFGASPGSIHLDEPQVI</sequence>
<reference evidence="4" key="1">
    <citation type="submission" date="2016-08" db="EMBL/GenBank/DDBJ databases">
        <authorList>
            <person name="Seilhamer J.J."/>
        </authorList>
    </citation>
    <scope>NUCLEOTIDE SEQUENCE</scope>
    <source>
        <strain evidence="4">86</strain>
    </source>
</reference>
<dbReference type="InterPro" id="IPR009057">
    <property type="entry name" value="Homeodomain-like_sf"/>
</dbReference>
<dbReference type="InterPro" id="IPR050624">
    <property type="entry name" value="HTH-type_Tx_Regulator"/>
</dbReference>
<dbReference type="InterPro" id="IPR001647">
    <property type="entry name" value="HTH_TetR"/>
</dbReference>
<evidence type="ECO:0000256" key="2">
    <source>
        <dbReference type="PROSITE-ProRule" id="PRU00335"/>
    </source>
</evidence>
<dbReference type="PROSITE" id="PS01081">
    <property type="entry name" value="HTH_TETR_1"/>
    <property type="match status" value="1"/>
</dbReference>
<gene>
    <name evidence="4" type="ORF">KL86SPO_31269</name>
</gene>
<feature type="domain" description="HTH tetR-type" evidence="3">
    <location>
        <begin position="1"/>
        <end position="54"/>
    </location>
</feature>
<accession>A0A212LUF1</accession>
<dbReference type="Gene3D" id="1.10.357.10">
    <property type="entry name" value="Tetracycline Repressor, domain 2"/>
    <property type="match status" value="1"/>
</dbReference>
<feature type="DNA-binding region" description="H-T-H motif" evidence="2">
    <location>
        <begin position="17"/>
        <end position="36"/>
    </location>
</feature>
<dbReference type="Pfam" id="PF00440">
    <property type="entry name" value="TetR_N"/>
    <property type="match status" value="1"/>
</dbReference>
<evidence type="ECO:0000256" key="1">
    <source>
        <dbReference type="ARBA" id="ARBA00023125"/>
    </source>
</evidence>
<dbReference type="GO" id="GO:0003677">
    <property type="term" value="F:DNA binding"/>
    <property type="evidence" value="ECO:0007669"/>
    <property type="project" value="UniProtKB-UniRule"/>
</dbReference>
<dbReference type="InterPro" id="IPR023772">
    <property type="entry name" value="DNA-bd_HTH_TetR-type_CS"/>
</dbReference>
<dbReference type="PANTHER" id="PTHR43479">
    <property type="entry name" value="ACREF/ENVCD OPERON REPRESSOR-RELATED"/>
    <property type="match status" value="1"/>
</dbReference>
<dbReference type="EMBL" id="FMJE01000003">
    <property type="protein sequence ID" value="SCM81090.1"/>
    <property type="molecule type" value="Genomic_DNA"/>
</dbReference>
<dbReference type="SUPFAM" id="SSF46689">
    <property type="entry name" value="Homeodomain-like"/>
    <property type="match status" value="1"/>
</dbReference>
<evidence type="ECO:0000259" key="3">
    <source>
        <dbReference type="PROSITE" id="PS50977"/>
    </source>
</evidence>
<organism evidence="4">
    <name type="scientific">uncultured Sporomusa sp</name>
    <dbReference type="NCBI Taxonomy" id="307249"/>
    <lineage>
        <taxon>Bacteria</taxon>
        <taxon>Bacillati</taxon>
        <taxon>Bacillota</taxon>
        <taxon>Negativicutes</taxon>
        <taxon>Selenomonadales</taxon>
        <taxon>Sporomusaceae</taxon>
        <taxon>Sporomusa</taxon>
        <taxon>environmental samples</taxon>
    </lineage>
</organism>
<keyword evidence="1 2" id="KW-0238">DNA-binding</keyword>
<proteinExistence type="predicted"/>
<name>A0A212LUF1_9FIRM</name>
<dbReference type="PANTHER" id="PTHR43479:SF11">
    <property type="entry name" value="ACREF_ENVCD OPERON REPRESSOR-RELATED"/>
    <property type="match status" value="1"/>
</dbReference>
<dbReference type="AlphaFoldDB" id="A0A212LUF1"/>
<evidence type="ECO:0000313" key="4">
    <source>
        <dbReference type="EMBL" id="SCM81090.1"/>
    </source>
</evidence>